<keyword evidence="4" id="KW-0812">Transmembrane</keyword>
<sequence>MILTSLLLNILCFVCLFKHFFIVIIQNYSWTQATAIFIHTFCSSAKLLKGFRGHTHWVNSIDYSAHSDDQLICSGSIDKTVRVWNMETKKQIQLFNGHSGYMYCVKFSQYHYHNHCNHVICSSSDDQTIRFWDIKNSQQLEKFNVHGIEFSPFMGGRYLCSESWDKTICLWDIETFKSLHVFNGHEGRVWCVDISPLQSNNNNNDNNKMNNIGVIGGNGYTVCSGSFDNTIRIWILKQPNNSMYSKDMNIGL</sequence>
<comment type="caution">
    <text evidence="5">The sequence shown here is derived from an EMBL/GenBank/DDBJ whole genome shotgun (WGS) entry which is preliminary data.</text>
</comment>
<dbReference type="PRINTS" id="PR00320">
    <property type="entry name" value="GPROTEINBRPT"/>
</dbReference>
<evidence type="ECO:0000256" key="1">
    <source>
        <dbReference type="ARBA" id="ARBA00022574"/>
    </source>
</evidence>
<dbReference type="SMART" id="SM00320">
    <property type="entry name" value="WD40"/>
    <property type="match status" value="4"/>
</dbReference>
<evidence type="ECO:0000256" key="4">
    <source>
        <dbReference type="SAM" id="Phobius"/>
    </source>
</evidence>
<dbReference type="InterPro" id="IPR019775">
    <property type="entry name" value="WD40_repeat_CS"/>
</dbReference>
<keyword evidence="6" id="KW-1185">Reference proteome</keyword>
<dbReference type="PROSITE" id="PS50294">
    <property type="entry name" value="WD_REPEATS_REGION"/>
    <property type="match status" value="2"/>
</dbReference>
<evidence type="ECO:0000256" key="3">
    <source>
        <dbReference type="PROSITE-ProRule" id="PRU00221"/>
    </source>
</evidence>
<dbReference type="OrthoDB" id="5594999at2759"/>
<proteinExistence type="predicted"/>
<feature type="transmembrane region" description="Helical" evidence="4">
    <location>
        <begin position="6"/>
        <end position="25"/>
    </location>
</feature>
<keyword evidence="4" id="KW-0472">Membrane</keyword>
<dbReference type="PROSITE" id="PS00678">
    <property type="entry name" value="WD_REPEATS_1"/>
    <property type="match status" value="2"/>
</dbReference>
<dbReference type="Pfam" id="PF00400">
    <property type="entry name" value="WD40"/>
    <property type="match status" value="4"/>
</dbReference>
<dbReference type="PANTHER" id="PTHR19879">
    <property type="entry name" value="TRANSCRIPTION INITIATION FACTOR TFIID"/>
    <property type="match status" value="1"/>
</dbReference>
<dbReference type="Proteomes" id="UP000023152">
    <property type="component" value="Unassembled WGS sequence"/>
</dbReference>
<dbReference type="InterPro" id="IPR036322">
    <property type="entry name" value="WD40_repeat_dom_sf"/>
</dbReference>
<dbReference type="PANTHER" id="PTHR19879:SF9">
    <property type="entry name" value="TRANSCRIPTION INITIATION FACTOR TFIID SUBUNIT 5"/>
    <property type="match status" value="1"/>
</dbReference>
<reference evidence="5 6" key="1">
    <citation type="journal article" date="2013" name="Curr. Biol.">
        <title>The Genome of the Foraminiferan Reticulomyxa filosa.</title>
        <authorList>
            <person name="Glockner G."/>
            <person name="Hulsmann N."/>
            <person name="Schleicher M."/>
            <person name="Noegel A.A."/>
            <person name="Eichinger L."/>
            <person name="Gallinger C."/>
            <person name="Pawlowski J."/>
            <person name="Sierra R."/>
            <person name="Euteneuer U."/>
            <person name="Pillet L."/>
            <person name="Moustafa A."/>
            <person name="Platzer M."/>
            <person name="Groth M."/>
            <person name="Szafranski K."/>
            <person name="Schliwa M."/>
        </authorList>
    </citation>
    <scope>NUCLEOTIDE SEQUENCE [LARGE SCALE GENOMIC DNA]</scope>
</reference>
<evidence type="ECO:0000313" key="6">
    <source>
        <dbReference type="Proteomes" id="UP000023152"/>
    </source>
</evidence>
<name>X6PFD8_RETFI</name>
<protein>
    <submittedName>
        <fullName evidence="5">WD-40 repeat protein</fullName>
    </submittedName>
</protein>
<evidence type="ECO:0000256" key="2">
    <source>
        <dbReference type="ARBA" id="ARBA00022737"/>
    </source>
</evidence>
<keyword evidence="4" id="KW-1133">Transmembrane helix</keyword>
<evidence type="ECO:0000313" key="5">
    <source>
        <dbReference type="EMBL" id="ETO36901.1"/>
    </source>
</evidence>
<dbReference type="InterPro" id="IPR020472">
    <property type="entry name" value="WD40_PAC1"/>
</dbReference>
<dbReference type="PROSITE" id="PS50082">
    <property type="entry name" value="WD_REPEATS_2"/>
    <property type="match status" value="2"/>
</dbReference>
<dbReference type="AlphaFoldDB" id="X6PFD8"/>
<keyword evidence="1 3" id="KW-0853">WD repeat</keyword>
<dbReference type="SUPFAM" id="SSF50978">
    <property type="entry name" value="WD40 repeat-like"/>
    <property type="match status" value="1"/>
</dbReference>
<dbReference type="Gene3D" id="2.130.10.10">
    <property type="entry name" value="YVTN repeat-like/Quinoprotein amine dehydrogenase"/>
    <property type="match status" value="2"/>
</dbReference>
<feature type="repeat" description="WD" evidence="3">
    <location>
        <begin position="51"/>
        <end position="94"/>
    </location>
</feature>
<accession>X6PFD8</accession>
<gene>
    <name evidence="5" type="ORF">RFI_00160</name>
</gene>
<dbReference type="InterPro" id="IPR015943">
    <property type="entry name" value="WD40/YVTN_repeat-like_dom_sf"/>
</dbReference>
<dbReference type="InterPro" id="IPR001680">
    <property type="entry name" value="WD40_rpt"/>
</dbReference>
<feature type="repeat" description="WD" evidence="3">
    <location>
        <begin position="95"/>
        <end position="142"/>
    </location>
</feature>
<dbReference type="EMBL" id="ASPP01000164">
    <property type="protein sequence ID" value="ETO36901.1"/>
    <property type="molecule type" value="Genomic_DNA"/>
</dbReference>
<keyword evidence="2" id="KW-0677">Repeat</keyword>
<organism evidence="5 6">
    <name type="scientific">Reticulomyxa filosa</name>
    <dbReference type="NCBI Taxonomy" id="46433"/>
    <lineage>
        <taxon>Eukaryota</taxon>
        <taxon>Sar</taxon>
        <taxon>Rhizaria</taxon>
        <taxon>Retaria</taxon>
        <taxon>Foraminifera</taxon>
        <taxon>Monothalamids</taxon>
        <taxon>Reticulomyxidae</taxon>
        <taxon>Reticulomyxa</taxon>
    </lineage>
</organism>